<accession>A0ABQ5G7S6</accession>
<proteinExistence type="predicted"/>
<evidence type="ECO:0000313" key="2">
    <source>
        <dbReference type="Proteomes" id="UP001151760"/>
    </source>
</evidence>
<protein>
    <submittedName>
        <fullName evidence="1">Uncharacterized protein</fullName>
    </submittedName>
</protein>
<gene>
    <name evidence="1" type="ORF">Tco_1030999</name>
</gene>
<dbReference type="EMBL" id="BQNB010018190">
    <property type="protein sequence ID" value="GJT71713.1"/>
    <property type="molecule type" value="Genomic_DNA"/>
</dbReference>
<comment type="caution">
    <text evidence="1">The sequence shown here is derived from an EMBL/GenBank/DDBJ whole genome shotgun (WGS) entry which is preliminary data.</text>
</comment>
<reference evidence="1" key="2">
    <citation type="submission" date="2022-01" db="EMBL/GenBank/DDBJ databases">
        <authorList>
            <person name="Yamashiro T."/>
            <person name="Shiraishi A."/>
            <person name="Satake H."/>
            <person name="Nakayama K."/>
        </authorList>
    </citation>
    <scope>NUCLEOTIDE SEQUENCE</scope>
</reference>
<name>A0ABQ5G7S6_9ASTR</name>
<evidence type="ECO:0000313" key="1">
    <source>
        <dbReference type="EMBL" id="GJT71713.1"/>
    </source>
</evidence>
<reference evidence="1" key="1">
    <citation type="journal article" date="2022" name="Int. J. Mol. Sci.">
        <title>Draft Genome of Tanacetum Coccineum: Genomic Comparison of Closely Related Tanacetum-Family Plants.</title>
        <authorList>
            <person name="Yamashiro T."/>
            <person name="Shiraishi A."/>
            <person name="Nakayama K."/>
            <person name="Satake H."/>
        </authorList>
    </citation>
    <scope>NUCLEOTIDE SEQUENCE</scope>
</reference>
<keyword evidence="2" id="KW-1185">Reference proteome</keyword>
<organism evidence="1 2">
    <name type="scientific">Tanacetum coccineum</name>
    <dbReference type="NCBI Taxonomy" id="301880"/>
    <lineage>
        <taxon>Eukaryota</taxon>
        <taxon>Viridiplantae</taxon>
        <taxon>Streptophyta</taxon>
        <taxon>Embryophyta</taxon>
        <taxon>Tracheophyta</taxon>
        <taxon>Spermatophyta</taxon>
        <taxon>Magnoliopsida</taxon>
        <taxon>eudicotyledons</taxon>
        <taxon>Gunneridae</taxon>
        <taxon>Pentapetalae</taxon>
        <taxon>asterids</taxon>
        <taxon>campanulids</taxon>
        <taxon>Asterales</taxon>
        <taxon>Asteraceae</taxon>
        <taxon>Asteroideae</taxon>
        <taxon>Anthemideae</taxon>
        <taxon>Anthemidinae</taxon>
        <taxon>Tanacetum</taxon>
    </lineage>
</organism>
<dbReference type="Proteomes" id="UP001151760">
    <property type="component" value="Unassembled WGS sequence"/>
</dbReference>
<sequence length="162" mass="18406">MSSECNNIKLAIRNDKSDVVCAMCKQCLITSNHDVCVLNYVNDMNSYVNHFNANVLNTVNKKKHKPKVKVKKPNIKGSKEILALPKPSKPRSCLIWSPTRRVFDLKGKIIESGKSESQSDSSKGRSNLFMVHRLRMPKAYDRKSEAFHKFRLEVSRNGSLGK</sequence>